<dbReference type="Gene3D" id="3.20.20.140">
    <property type="entry name" value="Metal-dependent hydrolases"/>
    <property type="match status" value="1"/>
</dbReference>
<sequence length="214" mass="24018">MIIDMHIHEQTYSFDSFMKLGDIIEKSKAMGLDGVCITDHDSNGLRSFAEEMSEKTGFPVFVGAEILTFEGDILVFGVDKLPEKKLHAHELLQYVHKEGGVMISAHPYRKNNRGMEDGVRSKIALDGIEGLNGSTPEELNLKACDAGIYKNIPVFGGSDAHRLDRVGKYATKFPKNITRMEELVAAIKEGNTKPVYYDEGIYREFQYQRLLKAV</sequence>
<dbReference type="InterPro" id="IPR052018">
    <property type="entry name" value="PHP_domain"/>
</dbReference>
<proteinExistence type="predicted"/>
<evidence type="ECO:0000313" key="2">
    <source>
        <dbReference type="EMBL" id="NBG88219.1"/>
    </source>
</evidence>
<dbReference type="GO" id="GO:0035312">
    <property type="term" value="F:5'-3' DNA exonuclease activity"/>
    <property type="evidence" value="ECO:0007669"/>
    <property type="project" value="TreeGrafter"/>
</dbReference>
<dbReference type="InterPro" id="IPR016195">
    <property type="entry name" value="Pol/histidinol_Pase-like"/>
</dbReference>
<reference evidence="2 3" key="1">
    <citation type="submission" date="2019-04" db="EMBL/GenBank/DDBJ databases">
        <title>Isachenkonia alkalipeptolytica gen. nov. sp. nov. a new anaerobic, alkiliphilic organothrophic bacterium capable to reduce synthesized ferrihydrite isolated from a soda lake.</title>
        <authorList>
            <person name="Toshchakov S.V."/>
            <person name="Zavarzina D.G."/>
            <person name="Zhilina T.N."/>
            <person name="Kostrikina N.A."/>
            <person name="Kublanov I.V."/>
        </authorList>
    </citation>
    <scope>NUCLEOTIDE SEQUENCE [LARGE SCALE GENOMIC DNA]</scope>
    <source>
        <strain evidence="2 3">Z-1701</strain>
    </source>
</reference>
<dbReference type="AlphaFoldDB" id="A0AA43XL12"/>
<dbReference type="PANTHER" id="PTHR42924">
    <property type="entry name" value="EXONUCLEASE"/>
    <property type="match status" value="1"/>
</dbReference>
<protein>
    <submittedName>
        <fullName evidence="2">PHP domain-containing protein</fullName>
    </submittedName>
</protein>
<dbReference type="Pfam" id="PF02811">
    <property type="entry name" value="PHP"/>
    <property type="match status" value="1"/>
</dbReference>
<dbReference type="InterPro" id="IPR004013">
    <property type="entry name" value="PHP_dom"/>
</dbReference>
<evidence type="ECO:0000259" key="1">
    <source>
        <dbReference type="SMART" id="SM00481"/>
    </source>
</evidence>
<dbReference type="PANTHER" id="PTHR42924:SF3">
    <property type="entry name" value="POLYMERASE_HISTIDINOL PHOSPHATASE N-TERMINAL DOMAIN-CONTAINING PROTEIN"/>
    <property type="match status" value="1"/>
</dbReference>
<dbReference type="CDD" id="cd07432">
    <property type="entry name" value="PHP_HisPPase"/>
    <property type="match status" value="1"/>
</dbReference>
<dbReference type="SMART" id="SM00481">
    <property type="entry name" value="POLIIIAc"/>
    <property type="match status" value="1"/>
</dbReference>
<evidence type="ECO:0000313" key="3">
    <source>
        <dbReference type="Proteomes" id="UP000449710"/>
    </source>
</evidence>
<dbReference type="Pfam" id="PF13263">
    <property type="entry name" value="PHP_C"/>
    <property type="match status" value="1"/>
</dbReference>
<feature type="domain" description="Polymerase/histidinol phosphatase N-terminal" evidence="1">
    <location>
        <begin position="3"/>
        <end position="70"/>
    </location>
</feature>
<dbReference type="EMBL" id="SUMG01000006">
    <property type="protein sequence ID" value="NBG88219.1"/>
    <property type="molecule type" value="Genomic_DNA"/>
</dbReference>
<organism evidence="2 3">
    <name type="scientific">Isachenkonia alkalipeptolytica</name>
    <dbReference type="NCBI Taxonomy" id="2565777"/>
    <lineage>
        <taxon>Bacteria</taxon>
        <taxon>Bacillati</taxon>
        <taxon>Bacillota</taxon>
        <taxon>Clostridia</taxon>
        <taxon>Eubacteriales</taxon>
        <taxon>Clostridiaceae</taxon>
        <taxon>Isachenkonia</taxon>
    </lineage>
</organism>
<dbReference type="InterPro" id="IPR003141">
    <property type="entry name" value="Pol/His_phosphatase_N"/>
</dbReference>
<name>A0AA43XL12_9CLOT</name>
<dbReference type="SUPFAM" id="SSF89550">
    <property type="entry name" value="PHP domain-like"/>
    <property type="match status" value="1"/>
</dbReference>
<gene>
    <name evidence="2" type="ORF">ISALK_06860</name>
</gene>
<dbReference type="GO" id="GO:0004534">
    <property type="term" value="F:5'-3' RNA exonuclease activity"/>
    <property type="evidence" value="ECO:0007669"/>
    <property type="project" value="TreeGrafter"/>
</dbReference>
<dbReference type="Proteomes" id="UP000449710">
    <property type="component" value="Unassembled WGS sequence"/>
</dbReference>
<keyword evidence="3" id="KW-1185">Reference proteome</keyword>
<accession>A0AA43XL12</accession>
<comment type="caution">
    <text evidence="2">The sequence shown here is derived from an EMBL/GenBank/DDBJ whole genome shotgun (WGS) entry which is preliminary data.</text>
</comment>
<dbReference type="RefSeq" id="WP_160720532.1">
    <property type="nucleotide sequence ID" value="NZ_SUMG01000006.1"/>
</dbReference>